<evidence type="ECO:0000256" key="3">
    <source>
        <dbReference type="ARBA" id="ARBA00022617"/>
    </source>
</evidence>
<dbReference type="PANTHER" id="PTHR24305">
    <property type="entry name" value="CYTOCHROME P450"/>
    <property type="match status" value="1"/>
</dbReference>
<dbReference type="GO" id="GO:0016705">
    <property type="term" value="F:oxidoreductase activity, acting on paired donors, with incorporation or reduction of molecular oxygen"/>
    <property type="evidence" value="ECO:0007669"/>
    <property type="project" value="InterPro"/>
</dbReference>
<gene>
    <name evidence="9" type="ORF">MHUMG1_09866</name>
</gene>
<dbReference type="PRINTS" id="PR00465">
    <property type="entry name" value="EP450IV"/>
</dbReference>
<reference evidence="9 10" key="1">
    <citation type="submission" date="2020-07" db="EMBL/GenBank/DDBJ databases">
        <title>Metarhizium humberi genome.</title>
        <authorList>
            <person name="Lysoe E."/>
        </authorList>
    </citation>
    <scope>NUCLEOTIDE SEQUENCE [LARGE SCALE GENOMIC DNA]</scope>
    <source>
        <strain evidence="9 10">ESALQ1638</strain>
    </source>
</reference>
<evidence type="ECO:0000256" key="7">
    <source>
        <dbReference type="PIRSR" id="PIRSR602403-1"/>
    </source>
</evidence>
<dbReference type="InterPro" id="IPR017972">
    <property type="entry name" value="Cyt_P450_CS"/>
</dbReference>
<dbReference type="Proteomes" id="UP000764110">
    <property type="component" value="Unassembled WGS sequence"/>
</dbReference>
<evidence type="ECO:0000256" key="5">
    <source>
        <dbReference type="ARBA" id="ARBA00023004"/>
    </source>
</evidence>
<dbReference type="InterPro" id="IPR050121">
    <property type="entry name" value="Cytochrome_P450_monoxygenase"/>
</dbReference>
<dbReference type="PROSITE" id="PS00086">
    <property type="entry name" value="CYTOCHROME_P450"/>
    <property type="match status" value="1"/>
</dbReference>
<keyword evidence="4 7" id="KW-0479">Metal-binding</keyword>
<organism evidence="9 10">
    <name type="scientific">Metarhizium humberi</name>
    <dbReference type="NCBI Taxonomy" id="2596975"/>
    <lineage>
        <taxon>Eukaryota</taxon>
        <taxon>Fungi</taxon>
        <taxon>Dikarya</taxon>
        <taxon>Ascomycota</taxon>
        <taxon>Pezizomycotina</taxon>
        <taxon>Sordariomycetes</taxon>
        <taxon>Hypocreomycetidae</taxon>
        <taxon>Hypocreales</taxon>
        <taxon>Clavicipitaceae</taxon>
        <taxon>Metarhizium</taxon>
    </lineage>
</organism>
<dbReference type="Gene3D" id="1.10.630.10">
    <property type="entry name" value="Cytochrome P450"/>
    <property type="match status" value="1"/>
</dbReference>
<protein>
    <recommendedName>
        <fullName evidence="11">Cytochrome P450</fullName>
    </recommendedName>
</protein>
<dbReference type="Pfam" id="PF00067">
    <property type="entry name" value="p450"/>
    <property type="match status" value="1"/>
</dbReference>
<evidence type="ECO:0000256" key="1">
    <source>
        <dbReference type="ARBA" id="ARBA00001971"/>
    </source>
</evidence>
<comment type="cofactor">
    <cofactor evidence="1 7">
        <name>heme</name>
        <dbReference type="ChEBI" id="CHEBI:30413"/>
    </cofactor>
</comment>
<dbReference type="InterPro" id="IPR036396">
    <property type="entry name" value="Cyt_P450_sf"/>
</dbReference>
<dbReference type="PRINTS" id="PR00385">
    <property type="entry name" value="P450"/>
</dbReference>
<dbReference type="InterPro" id="IPR002403">
    <property type="entry name" value="Cyt_P450_E_grp-IV"/>
</dbReference>
<evidence type="ECO:0000256" key="2">
    <source>
        <dbReference type="ARBA" id="ARBA00010617"/>
    </source>
</evidence>
<dbReference type="EMBL" id="JACEFI010000032">
    <property type="protein sequence ID" value="KAH0592365.1"/>
    <property type="molecule type" value="Genomic_DNA"/>
</dbReference>
<dbReference type="AlphaFoldDB" id="A0A9P8M1R0"/>
<dbReference type="GO" id="GO:0020037">
    <property type="term" value="F:heme binding"/>
    <property type="evidence" value="ECO:0007669"/>
    <property type="project" value="InterPro"/>
</dbReference>
<name>A0A9P8M1R0_9HYPO</name>
<keyword evidence="10" id="KW-1185">Reference proteome</keyword>
<comment type="caution">
    <text evidence="9">The sequence shown here is derived from an EMBL/GenBank/DDBJ whole genome shotgun (WGS) entry which is preliminary data.</text>
</comment>
<dbReference type="GO" id="GO:0005506">
    <property type="term" value="F:iron ion binding"/>
    <property type="evidence" value="ECO:0007669"/>
    <property type="project" value="InterPro"/>
</dbReference>
<evidence type="ECO:0000256" key="8">
    <source>
        <dbReference type="RuleBase" id="RU000461"/>
    </source>
</evidence>
<keyword evidence="5 7" id="KW-0408">Iron</keyword>
<proteinExistence type="inferred from homology"/>
<sequence length="368" mass="41771">MNAEAFRVIYGRPSDGRPPFPKAALYHDRRSTHSNIVTVRDQEEHSKLRKQYSPAFQLNALADNEVVVLKNVDSFAKKLKEIGRLGRGEVNMTLAYNWLATDIIVARSRVLQPFLFMIMPPRIEEVHRLFGDIVKQKVQKCIENGRGGRKNLLARALQQPCYDQDYIHEQAKAFIGAGSETVATSLTAATYFLLKNPTKLQLLQQEIRSKFASHLDITGHSTSGLRFLRGVVEECLRLFPPGPLPLPRICQGAFISGHYIPAGTVVSVSPFVTARDHRNFHNPDEFCPERWINDPCRDNTSASKPFSTGPRGCLGVSLAYLEMRLVLSKLVYLFDWELASDKDWMHDVREGILWQKPALVVRFLPRDM</sequence>
<evidence type="ECO:0000256" key="6">
    <source>
        <dbReference type="ARBA" id="ARBA00023033"/>
    </source>
</evidence>
<keyword evidence="6 8" id="KW-0503">Monooxygenase</keyword>
<evidence type="ECO:0000313" key="10">
    <source>
        <dbReference type="Proteomes" id="UP000764110"/>
    </source>
</evidence>
<accession>A0A9P8M1R0</accession>
<evidence type="ECO:0000313" key="9">
    <source>
        <dbReference type="EMBL" id="KAH0592365.1"/>
    </source>
</evidence>
<keyword evidence="3 7" id="KW-0349">Heme</keyword>
<dbReference type="InterPro" id="IPR001128">
    <property type="entry name" value="Cyt_P450"/>
</dbReference>
<dbReference type="PANTHER" id="PTHR24305:SF210">
    <property type="entry name" value="CYTOCHROME P450 MONOOXYGENASE ASQL-RELATED"/>
    <property type="match status" value="1"/>
</dbReference>
<dbReference type="SUPFAM" id="SSF48264">
    <property type="entry name" value="Cytochrome P450"/>
    <property type="match status" value="1"/>
</dbReference>
<comment type="similarity">
    <text evidence="2 8">Belongs to the cytochrome P450 family.</text>
</comment>
<evidence type="ECO:0008006" key="11">
    <source>
        <dbReference type="Google" id="ProtNLM"/>
    </source>
</evidence>
<dbReference type="GO" id="GO:0004497">
    <property type="term" value="F:monooxygenase activity"/>
    <property type="evidence" value="ECO:0007669"/>
    <property type="project" value="UniProtKB-KW"/>
</dbReference>
<evidence type="ECO:0000256" key="4">
    <source>
        <dbReference type="ARBA" id="ARBA00022723"/>
    </source>
</evidence>
<feature type="binding site" description="axial binding residue" evidence="7">
    <location>
        <position position="313"/>
    </location>
    <ligand>
        <name>heme</name>
        <dbReference type="ChEBI" id="CHEBI:30413"/>
    </ligand>
    <ligandPart>
        <name>Fe</name>
        <dbReference type="ChEBI" id="CHEBI:18248"/>
    </ligandPart>
</feature>
<keyword evidence="8" id="KW-0560">Oxidoreductase</keyword>